<evidence type="ECO:0000313" key="9">
    <source>
        <dbReference type="EMBL" id="MEE2567673.1"/>
    </source>
</evidence>
<dbReference type="Pfam" id="PF00254">
    <property type="entry name" value="FKBP_C"/>
    <property type="match status" value="1"/>
</dbReference>
<comment type="caution">
    <text evidence="9">The sequence shown here is derived from an EMBL/GenBank/DDBJ whole genome shotgun (WGS) entry which is preliminary data.</text>
</comment>
<dbReference type="PANTHER" id="PTHR43811">
    <property type="entry name" value="FKBP-TYPE PEPTIDYL-PROLYL CIS-TRANS ISOMERASE FKPA"/>
    <property type="match status" value="1"/>
</dbReference>
<protein>
    <recommendedName>
        <fullName evidence="6">Peptidyl-prolyl cis-trans isomerase</fullName>
        <ecNumber evidence="6">5.2.1.8</ecNumber>
    </recommendedName>
</protein>
<dbReference type="EC" id="5.2.1.8" evidence="6"/>
<evidence type="ECO:0000256" key="2">
    <source>
        <dbReference type="ARBA" id="ARBA00006577"/>
    </source>
</evidence>
<evidence type="ECO:0000313" key="10">
    <source>
        <dbReference type="Proteomes" id="UP001310692"/>
    </source>
</evidence>
<evidence type="ECO:0000256" key="6">
    <source>
        <dbReference type="RuleBase" id="RU003915"/>
    </source>
</evidence>
<dbReference type="PANTHER" id="PTHR43811:SF57">
    <property type="entry name" value="FKBP-TYPE PEPTIDYL-PROLYL CIS-TRANS ISOMERASE FKPA-RELATED"/>
    <property type="match status" value="1"/>
</dbReference>
<reference evidence="9 10" key="1">
    <citation type="submission" date="2024-01" db="EMBL/GenBank/DDBJ databases">
        <title>Hyphobacterium bacterium isolated from marine sediment.</title>
        <authorList>
            <person name="Zhao S."/>
        </authorList>
    </citation>
    <scope>NUCLEOTIDE SEQUENCE [LARGE SCALE GENOMIC DNA]</scope>
    <source>
        <strain evidence="9 10">Y60-23</strain>
    </source>
</reference>
<gene>
    <name evidence="9" type="ORF">V0U35_13395</name>
</gene>
<dbReference type="EMBL" id="JAZDRO010000008">
    <property type="protein sequence ID" value="MEE2567673.1"/>
    <property type="molecule type" value="Genomic_DNA"/>
</dbReference>
<keyword evidence="10" id="KW-1185">Reference proteome</keyword>
<organism evidence="9 10">
    <name type="scientific">Hyphobacterium marinum</name>
    <dbReference type="NCBI Taxonomy" id="3116574"/>
    <lineage>
        <taxon>Bacteria</taxon>
        <taxon>Pseudomonadati</taxon>
        <taxon>Pseudomonadota</taxon>
        <taxon>Alphaproteobacteria</taxon>
        <taxon>Maricaulales</taxon>
        <taxon>Maricaulaceae</taxon>
        <taxon>Hyphobacterium</taxon>
    </lineage>
</organism>
<proteinExistence type="inferred from homology"/>
<dbReference type="Gene3D" id="3.10.50.40">
    <property type="match status" value="1"/>
</dbReference>
<dbReference type="SUPFAM" id="SSF54534">
    <property type="entry name" value="FKBP-like"/>
    <property type="match status" value="1"/>
</dbReference>
<accession>A0ABU7M1L6</accession>
<dbReference type="RefSeq" id="WP_330197247.1">
    <property type="nucleotide sequence ID" value="NZ_JAZDRO010000008.1"/>
</dbReference>
<dbReference type="InterPro" id="IPR001179">
    <property type="entry name" value="PPIase_FKBP_dom"/>
</dbReference>
<keyword evidence="7" id="KW-0732">Signal</keyword>
<evidence type="ECO:0000256" key="3">
    <source>
        <dbReference type="ARBA" id="ARBA00023110"/>
    </source>
</evidence>
<sequence length="217" mass="23026">MRRVFLLPSIAILTAACSSGPAEPPVPADPEDAASVVEAARGCAALGLEYGDVPVAAEPEFHGDPSQGERNTLIGELYLEQVSELPCVYTLPSGMLIRVVEASGEDMPTPEAGEIVRAHYDGRFPNGEGFQSSYDAGEPINHPSNGFIVGWNEAMSHMRIGEVWELFIPSNLAYGPAGIGPIGPNQTLFFRMELVCLPARAEPSCEALEAEAAAEEG</sequence>
<feature type="domain" description="PPIase FKBP-type" evidence="8">
    <location>
        <begin position="113"/>
        <end position="198"/>
    </location>
</feature>
<comment type="similarity">
    <text evidence="2 6">Belongs to the FKBP-type PPIase family.</text>
</comment>
<feature type="signal peptide" evidence="7">
    <location>
        <begin position="1"/>
        <end position="21"/>
    </location>
</feature>
<name>A0ABU7M1L6_9PROT</name>
<evidence type="ECO:0000256" key="1">
    <source>
        <dbReference type="ARBA" id="ARBA00000971"/>
    </source>
</evidence>
<dbReference type="PROSITE" id="PS50059">
    <property type="entry name" value="FKBP_PPIASE"/>
    <property type="match status" value="1"/>
</dbReference>
<dbReference type="GO" id="GO:0003755">
    <property type="term" value="F:peptidyl-prolyl cis-trans isomerase activity"/>
    <property type="evidence" value="ECO:0007669"/>
    <property type="project" value="UniProtKB-EC"/>
</dbReference>
<evidence type="ECO:0000256" key="7">
    <source>
        <dbReference type="SAM" id="SignalP"/>
    </source>
</evidence>
<dbReference type="Proteomes" id="UP001310692">
    <property type="component" value="Unassembled WGS sequence"/>
</dbReference>
<dbReference type="InterPro" id="IPR046357">
    <property type="entry name" value="PPIase_dom_sf"/>
</dbReference>
<feature type="chain" id="PRO_5045491157" description="Peptidyl-prolyl cis-trans isomerase" evidence="7">
    <location>
        <begin position="22"/>
        <end position="217"/>
    </location>
</feature>
<evidence type="ECO:0000256" key="5">
    <source>
        <dbReference type="PROSITE-ProRule" id="PRU00277"/>
    </source>
</evidence>
<keyword evidence="3 5" id="KW-0697">Rotamase</keyword>
<comment type="catalytic activity">
    <reaction evidence="1 5 6">
        <text>[protein]-peptidylproline (omega=180) = [protein]-peptidylproline (omega=0)</text>
        <dbReference type="Rhea" id="RHEA:16237"/>
        <dbReference type="Rhea" id="RHEA-COMP:10747"/>
        <dbReference type="Rhea" id="RHEA-COMP:10748"/>
        <dbReference type="ChEBI" id="CHEBI:83833"/>
        <dbReference type="ChEBI" id="CHEBI:83834"/>
        <dbReference type="EC" id="5.2.1.8"/>
    </reaction>
</comment>
<keyword evidence="4 5" id="KW-0413">Isomerase</keyword>
<dbReference type="PROSITE" id="PS51257">
    <property type="entry name" value="PROKAR_LIPOPROTEIN"/>
    <property type="match status" value="1"/>
</dbReference>
<evidence type="ECO:0000259" key="8">
    <source>
        <dbReference type="PROSITE" id="PS50059"/>
    </source>
</evidence>
<evidence type="ECO:0000256" key="4">
    <source>
        <dbReference type="ARBA" id="ARBA00023235"/>
    </source>
</evidence>